<dbReference type="RefSeq" id="WP_001444089.1">
    <property type="nucleotide sequence ID" value="NZ_CP012365.1"/>
</dbReference>
<evidence type="ECO:0000313" key="5">
    <source>
        <dbReference type="Proteomes" id="UP000063953"/>
    </source>
</evidence>
<name>A0A0K1XDV4_9GAMM</name>
<dbReference type="Proteomes" id="UP000063953">
    <property type="component" value="Chromosome"/>
</dbReference>
<dbReference type="PATRIC" id="fig|1698449.3.peg.1239"/>
<organism evidence="3 5">
    <name type="scientific">Thiopseudomonas alkaliphila</name>
    <dbReference type="NCBI Taxonomy" id="1697053"/>
    <lineage>
        <taxon>Bacteria</taxon>
        <taxon>Pseudomonadati</taxon>
        <taxon>Pseudomonadota</taxon>
        <taxon>Gammaproteobacteria</taxon>
        <taxon>Pseudomonadales</taxon>
        <taxon>Pseudomonadaceae</taxon>
        <taxon>Thiopseudomonas</taxon>
    </lineage>
</organism>
<feature type="compositionally biased region" description="Low complexity" evidence="1">
    <location>
        <begin position="47"/>
        <end position="81"/>
    </location>
</feature>
<protein>
    <recommendedName>
        <fullName evidence="6">YbeA</fullName>
    </recommendedName>
</protein>
<keyword evidence="5" id="KW-1185">Reference proteome</keyword>
<gene>
    <name evidence="3" type="ORF">AKN88_06160</name>
    <name evidence="4" type="ORF">AKN88_08675</name>
</gene>
<sequence>MRDLLKVVLSLVLAMASGQALADLPIVLVDEARLPYDYSPSNYDISPSNYDNSISNYDNSPSNYDNSESNYDNSSSNYDNSRNGNRRLIYSANGSRTFAGYYVIANNGTTNFFSTSGKRMFYTPKGGRGVYGGKDGSFCGALVVINGQFSLALTDNGLKIMYLSN</sequence>
<dbReference type="AlphaFoldDB" id="A0A0K1XDV4"/>
<evidence type="ECO:0000313" key="4">
    <source>
        <dbReference type="EMBL" id="AKX59992.1"/>
    </source>
</evidence>
<feature type="chain" id="PRO_5007413730" description="YbeA" evidence="2">
    <location>
        <begin position="23"/>
        <end position="165"/>
    </location>
</feature>
<keyword evidence="2" id="KW-0732">Signal</keyword>
<evidence type="ECO:0000256" key="2">
    <source>
        <dbReference type="SAM" id="SignalP"/>
    </source>
</evidence>
<dbReference type="EMBL" id="CP012365">
    <property type="protein sequence ID" value="AKX59992.1"/>
    <property type="molecule type" value="Genomic_DNA"/>
</dbReference>
<feature type="region of interest" description="Disordered" evidence="1">
    <location>
        <begin position="47"/>
        <end position="82"/>
    </location>
</feature>
<evidence type="ECO:0000313" key="3">
    <source>
        <dbReference type="EMBL" id="AKX59555.1"/>
    </source>
</evidence>
<feature type="signal peptide" evidence="2">
    <location>
        <begin position="1"/>
        <end position="22"/>
    </location>
</feature>
<evidence type="ECO:0008006" key="6">
    <source>
        <dbReference type="Google" id="ProtNLM"/>
    </source>
</evidence>
<dbReference type="EMBL" id="CP012365">
    <property type="protein sequence ID" value="AKX59555.1"/>
    <property type="molecule type" value="Genomic_DNA"/>
</dbReference>
<accession>A0A0K1XDV4</accession>
<proteinExistence type="predicted"/>
<dbReference type="GeneID" id="89488098"/>
<reference evidence="3 5" key="1">
    <citation type="journal article" date="2015" name="Genome Announc.">
        <title>Genome Sequences of Oblitimonas alkaliphila gen. nov. sp. nov. (Proposed), a Novel Bacterium of the Pseudomonadaceae Family.</title>
        <authorList>
            <person name="Lauer A.C."/>
            <person name="Nicholson A.C."/>
            <person name="Humrighouse B.W."/>
            <person name="Emery B."/>
            <person name="Drobish A."/>
            <person name="Juieng P."/>
            <person name="Loparev V."/>
            <person name="McQuiston J.R."/>
        </authorList>
    </citation>
    <scope>NUCLEOTIDE SEQUENCE [LARGE SCALE GENOMIC DNA]</scope>
    <source>
        <strain evidence="3 5">E5571</strain>
    </source>
</reference>
<evidence type="ECO:0000256" key="1">
    <source>
        <dbReference type="SAM" id="MobiDB-lite"/>
    </source>
</evidence>